<dbReference type="RefSeq" id="WP_093037511.1">
    <property type="nucleotide sequence ID" value="NZ_FNNZ01000033.1"/>
</dbReference>
<dbReference type="AlphaFoldDB" id="A0A1H3CD37"/>
<dbReference type="STRING" id="1058.SAMN05421783_1333"/>
<gene>
    <name evidence="1" type="ORF">SAMN05421783_1333</name>
</gene>
<evidence type="ECO:0000313" key="1">
    <source>
        <dbReference type="EMBL" id="SDX51950.1"/>
    </source>
</evidence>
<accession>A0A1H3CD37</accession>
<sequence>MLLGPAAAGSSVSADRPLPTGVYLVGGGGETRGWITRADTDEHDERALDAAGVQDVIPIGGGVLQLPLGLNADRYASEM</sequence>
<dbReference type="EMBL" id="FNNZ01000033">
    <property type="protein sequence ID" value="SDX51950.1"/>
    <property type="molecule type" value="Genomic_DNA"/>
</dbReference>
<proteinExistence type="predicted"/>
<protein>
    <submittedName>
        <fullName evidence="1">Uncharacterized protein</fullName>
    </submittedName>
</protein>
<dbReference type="Proteomes" id="UP000198816">
    <property type="component" value="Unassembled WGS sequence"/>
</dbReference>
<evidence type="ECO:0000313" key="2">
    <source>
        <dbReference type="Proteomes" id="UP000198816"/>
    </source>
</evidence>
<reference evidence="2" key="1">
    <citation type="submission" date="2016-10" db="EMBL/GenBank/DDBJ databases">
        <authorList>
            <person name="Varghese N."/>
            <person name="Submissions S."/>
        </authorList>
    </citation>
    <scope>NUCLEOTIDE SEQUENCE [LARGE SCALE GENOMIC DNA]</scope>
    <source>
        <strain evidence="2">DSM 217</strain>
    </source>
</reference>
<name>A0A1H3CD37_THIRO</name>
<keyword evidence="2" id="KW-1185">Reference proteome</keyword>
<organism evidence="1 2">
    <name type="scientific">Thiocapsa roseopersicina</name>
    <dbReference type="NCBI Taxonomy" id="1058"/>
    <lineage>
        <taxon>Bacteria</taxon>
        <taxon>Pseudomonadati</taxon>
        <taxon>Pseudomonadota</taxon>
        <taxon>Gammaproteobacteria</taxon>
        <taxon>Chromatiales</taxon>
        <taxon>Chromatiaceae</taxon>
        <taxon>Thiocapsa</taxon>
    </lineage>
</organism>